<proteinExistence type="predicted"/>
<dbReference type="SMART" id="SM00225">
    <property type="entry name" value="BTB"/>
    <property type="match status" value="1"/>
</dbReference>
<dbReference type="GO" id="GO:0003779">
    <property type="term" value="F:actin binding"/>
    <property type="evidence" value="ECO:0007669"/>
    <property type="project" value="UniProtKB-KW"/>
</dbReference>
<dbReference type="Gene3D" id="2.120.10.80">
    <property type="entry name" value="Kelch-type beta propeller"/>
    <property type="match status" value="1"/>
</dbReference>
<feature type="region of interest" description="Disordered" evidence="4">
    <location>
        <begin position="24"/>
        <end position="43"/>
    </location>
</feature>
<dbReference type="PROSITE" id="PS50097">
    <property type="entry name" value="BTB"/>
    <property type="match status" value="1"/>
</dbReference>
<reference evidence="6" key="1">
    <citation type="journal article" date="2014" name="PLoS ONE">
        <title>Transcriptome-Based Identification of ABC Transporters in the Western Tarnished Plant Bug Lygus hesperus.</title>
        <authorList>
            <person name="Hull J.J."/>
            <person name="Chaney K."/>
            <person name="Geib S.M."/>
            <person name="Fabrick J.A."/>
            <person name="Brent C.S."/>
            <person name="Walsh D."/>
            <person name="Lavine L.C."/>
        </authorList>
    </citation>
    <scope>NUCLEOTIDE SEQUENCE</scope>
</reference>
<dbReference type="Pfam" id="PF01344">
    <property type="entry name" value="Kelch_1"/>
    <property type="match status" value="1"/>
</dbReference>
<feature type="domain" description="BTB" evidence="5">
    <location>
        <begin position="70"/>
        <end position="138"/>
    </location>
</feature>
<dbReference type="SUPFAM" id="SSF117281">
    <property type="entry name" value="Kelch motif"/>
    <property type="match status" value="1"/>
</dbReference>
<dbReference type="InterPro" id="IPR015915">
    <property type="entry name" value="Kelch-typ_b-propeller"/>
</dbReference>
<dbReference type="SUPFAM" id="SSF54695">
    <property type="entry name" value="POZ domain"/>
    <property type="match status" value="1"/>
</dbReference>
<dbReference type="EMBL" id="GBHO01018520">
    <property type="protein sequence ID" value="JAG25084.1"/>
    <property type="molecule type" value="Transcribed_RNA"/>
</dbReference>
<keyword evidence="2" id="KW-0677">Repeat</keyword>
<dbReference type="InterPro" id="IPR011705">
    <property type="entry name" value="BACK"/>
</dbReference>
<protein>
    <submittedName>
        <fullName evidence="6">Kelch-like protein 21</fullName>
    </submittedName>
</protein>
<reference evidence="6" key="2">
    <citation type="submission" date="2014-07" db="EMBL/GenBank/DDBJ databases">
        <authorList>
            <person name="Hull J."/>
        </authorList>
    </citation>
    <scope>NUCLEOTIDE SEQUENCE</scope>
</reference>
<evidence type="ECO:0000256" key="2">
    <source>
        <dbReference type="ARBA" id="ARBA00022737"/>
    </source>
</evidence>
<dbReference type="PANTHER" id="PTHR24412">
    <property type="entry name" value="KELCH PROTEIN"/>
    <property type="match status" value="1"/>
</dbReference>
<dbReference type="Pfam" id="PF00651">
    <property type="entry name" value="BTB"/>
    <property type="match status" value="1"/>
</dbReference>
<dbReference type="Gene3D" id="3.30.710.10">
    <property type="entry name" value="Potassium Channel Kv1.1, Chain A"/>
    <property type="match status" value="1"/>
</dbReference>
<dbReference type="PANTHER" id="PTHR24412:SF489">
    <property type="entry name" value="RING FINGER DOMAIN AND KELCH REPEAT-CONTAINING PROTEIN DDB_G0271372"/>
    <property type="match status" value="1"/>
</dbReference>
<dbReference type="InterPro" id="IPR000210">
    <property type="entry name" value="BTB/POZ_dom"/>
</dbReference>
<name>A0A0A9XYV9_LYGHE</name>
<sequence>MANMAARRMVYFSRAGGNGRAIPDVEGFLPDHTEDNAGEEDTSRTAYNDLSVHSCVSERLRSFYKEDLFTDITLKANNVFIRAHKLVLAASSSFFEAQFRYEKNLVETADNEIFLQCDGGILKEIIDYVYFGTITITRSNIFDLMELQDYLQIASLRNLIVHFIRSQMNDSDVFVESLKLKKIAECFRYYDLASDLFLHIRKKFFLLLPKEEFLDIPLELFLECLDSNFLVYGEEDHLLIGMCRWTCFEVSRFPAFKDLINYVQPAFIKRWNETKEKALAVVESYPDLRFWLDGWFCGSQHHRLSTPGSGISRYRTTMKPVLMSLGGVGEGMNNHDPVRTVDCIISWYSEKWRPMIPTVNDNPPEYIEVPLMLYPRLRPVVVCDGTNVYVTGGGTNCTEMYNSLTNKWLQLPDVPYNADASSAALSVLDGSLYLVVHNTIDPTQQRRSFRFMVLHKDSKSWHDLESPNVRNTSEFNKTPSLVSSLSSIYLLTCGETYEEKLIWRYDVGLNLWSVVGVQPLVGYNHICSCTVYNHLIFIIFNNSILYSYNTITQQWRKKGDRQPEDFQGVATLYNSFISSKLGCEIVLADESNTNSMYLFSLTGRRSNWLNKRRLYSGLGYFNLGLFEPPLM</sequence>
<dbReference type="InterPro" id="IPR006652">
    <property type="entry name" value="Kelch_1"/>
</dbReference>
<evidence type="ECO:0000256" key="4">
    <source>
        <dbReference type="SAM" id="MobiDB-lite"/>
    </source>
</evidence>
<accession>A0A0A9XYV9</accession>
<evidence type="ECO:0000259" key="5">
    <source>
        <dbReference type="PROSITE" id="PS50097"/>
    </source>
</evidence>
<dbReference type="CDD" id="cd18186">
    <property type="entry name" value="BTB_POZ_ZBTB_KLHL-like"/>
    <property type="match status" value="1"/>
</dbReference>
<organism evidence="6">
    <name type="scientific">Lygus hesperus</name>
    <name type="common">Western plant bug</name>
    <dbReference type="NCBI Taxonomy" id="30085"/>
    <lineage>
        <taxon>Eukaryota</taxon>
        <taxon>Metazoa</taxon>
        <taxon>Ecdysozoa</taxon>
        <taxon>Arthropoda</taxon>
        <taxon>Hexapoda</taxon>
        <taxon>Insecta</taxon>
        <taxon>Pterygota</taxon>
        <taxon>Neoptera</taxon>
        <taxon>Paraneoptera</taxon>
        <taxon>Hemiptera</taxon>
        <taxon>Heteroptera</taxon>
        <taxon>Panheteroptera</taxon>
        <taxon>Cimicomorpha</taxon>
        <taxon>Miridae</taxon>
        <taxon>Mirini</taxon>
        <taxon>Lygus</taxon>
    </lineage>
</organism>
<evidence type="ECO:0000256" key="1">
    <source>
        <dbReference type="ARBA" id="ARBA00022441"/>
    </source>
</evidence>
<keyword evidence="3" id="KW-0009">Actin-binding</keyword>
<keyword evidence="1" id="KW-0880">Kelch repeat</keyword>
<evidence type="ECO:0000256" key="3">
    <source>
        <dbReference type="ARBA" id="ARBA00023203"/>
    </source>
</evidence>
<evidence type="ECO:0000313" key="6">
    <source>
        <dbReference type="EMBL" id="JAG25084.1"/>
    </source>
</evidence>
<dbReference type="InterPro" id="IPR011333">
    <property type="entry name" value="SKP1/BTB/POZ_sf"/>
</dbReference>
<dbReference type="AlphaFoldDB" id="A0A0A9XYV9"/>
<dbReference type="Pfam" id="PF07707">
    <property type="entry name" value="BACK"/>
    <property type="match status" value="1"/>
</dbReference>
<gene>
    <name evidence="6" type="primary">Klhl21_0</name>
    <name evidence="6" type="ORF">CM83_59005</name>
</gene>